<dbReference type="GO" id="GO:0005524">
    <property type="term" value="F:ATP binding"/>
    <property type="evidence" value="ECO:0007669"/>
    <property type="project" value="UniProtKB-KW"/>
</dbReference>
<dbReference type="InterPro" id="IPR027417">
    <property type="entry name" value="P-loop_NTPase"/>
</dbReference>
<dbReference type="STRING" id="1314790.A0A1Y1XUU2"/>
<evidence type="ECO:0000256" key="1">
    <source>
        <dbReference type="RuleBase" id="RU363044"/>
    </source>
</evidence>
<dbReference type="Pfam" id="PF05970">
    <property type="entry name" value="PIF1"/>
    <property type="match status" value="1"/>
</dbReference>
<dbReference type="GO" id="GO:0043139">
    <property type="term" value="F:5'-3' DNA helicase activity"/>
    <property type="evidence" value="ECO:0007669"/>
    <property type="project" value="UniProtKB-EC"/>
</dbReference>
<dbReference type="GO" id="GO:0006281">
    <property type="term" value="P:DNA repair"/>
    <property type="evidence" value="ECO:0007669"/>
    <property type="project" value="UniProtKB-KW"/>
</dbReference>
<keyword evidence="1" id="KW-0227">DNA damage</keyword>
<organism evidence="3 4">
    <name type="scientific">Basidiobolus meristosporus CBS 931.73</name>
    <dbReference type="NCBI Taxonomy" id="1314790"/>
    <lineage>
        <taxon>Eukaryota</taxon>
        <taxon>Fungi</taxon>
        <taxon>Fungi incertae sedis</taxon>
        <taxon>Zoopagomycota</taxon>
        <taxon>Entomophthoromycotina</taxon>
        <taxon>Basidiobolomycetes</taxon>
        <taxon>Basidiobolales</taxon>
        <taxon>Basidiobolaceae</taxon>
        <taxon>Basidiobolus</taxon>
    </lineage>
</organism>
<dbReference type="OrthoDB" id="432234at2759"/>
<dbReference type="Proteomes" id="UP000193498">
    <property type="component" value="Unassembled WGS sequence"/>
</dbReference>
<keyword evidence="1" id="KW-0233">DNA recombination</keyword>
<comment type="cofactor">
    <cofactor evidence="1">
        <name>Mg(2+)</name>
        <dbReference type="ChEBI" id="CHEBI:18420"/>
    </cofactor>
</comment>
<keyword evidence="1" id="KW-0234">DNA repair</keyword>
<accession>A0A1Y1XUU2</accession>
<dbReference type="GO" id="GO:0006310">
    <property type="term" value="P:DNA recombination"/>
    <property type="evidence" value="ECO:0007669"/>
    <property type="project" value="UniProtKB-KW"/>
</dbReference>
<keyword evidence="1" id="KW-0378">Hydrolase</keyword>
<dbReference type="EC" id="5.6.2.3" evidence="1"/>
<dbReference type="PANTHER" id="PTHR47642">
    <property type="entry name" value="ATP-DEPENDENT DNA HELICASE"/>
    <property type="match status" value="1"/>
</dbReference>
<dbReference type="GO" id="GO:0016887">
    <property type="term" value="F:ATP hydrolysis activity"/>
    <property type="evidence" value="ECO:0007669"/>
    <property type="project" value="RHEA"/>
</dbReference>
<gene>
    <name evidence="3" type="ORF">K493DRAFT_67393</name>
</gene>
<evidence type="ECO:0000313" key="3">
    <source>
        <dbReference type="EMBL" id="ORX89532.1"/>
    </source>
</evidence>
<comment type="similarity">
    <text evidence="1">Belongs to the helicase family.</text>
</comment>
<keyword evidence="1" id="KW-0347">Helicase</keyword>
<keyword evidence="1" id="KW-0067">ATP-binding</keyword>
<comment type="caution">
    <text evidence="3">The sequence shown here is derived from an EMBL/GenBank/DDBJ whole genome shotgun (WGS) entry which is preliminary data.</text>
</comment>
<dbReference type="SUPFAM" id="SSF52540">
    <property type="entry name" value="P-loop containing nucleoside triphosphate hydrolases"/>
    <property type="match status" value="1"/>
</dbReference>
<comment type="catalytic activity">
    <reaction evidence="1">
        <text>ATP + H2O = ADP + phosphate + H(+)</text>
        <dbReference type="Rhea" id="RHEA:13065"/>
        <dbReference type="ChEBI" id="CHEBI:15377"/>
        <dbReference type="ChEBI" id="CHEBI:15378"/>
        <dbReference type="ChEBI" id="CHEBI:30616"/>
        <dbReference type="ChEBI" id="CHEBI:43474"/>
        <dbReference type="ChEBI" id="CHEBI:456216"/>
        <dbReference type="EC" id="5.6.2.3"/>
    </reaction>
</comment>
<evidence type="ECO:0000259" key="2">
    <source>
        <dbReference type="Pfam" id="PF05970"/>
    </source>
</evidence>
<dbReference type="Gene3D" id="3.40.50.300">
    <property type="entry name" value="P-loop containing nucleotide triphosphate hydrolases"/>
    <property type="match status" value="1"/>
</dbReference>
<keyword evidence="4" id="KW-1185">Reference proteome</keyword>
<feature type="domain" description="DNA helicase Pif1-like DEAD-box helicase" evidence="2">
    <location>
        <begin position="76"/>
        <end position="150"/>
    </location>
</feature>
<name>A0A1Y1XUU2_9FUNG</name>
<sequence>MFLLPHRFRQPLWQLLSVTDRVLERRIHTGALLQQPVAKTKVSKPRVKRKASKAEVLAVEEPPLPKIEAPLEPVTLSVEQKNSIREALTGCNVFLTGSAGVGKSFLLRYLIEKLREEGKNVAVTAPTGIAAFHIGGHTVHHFAGLPVRNHGWETTLWNVGLYCSLDKA</sequence>
<dbReference type="InterPro" id="IPR010285">
    <property type="entry name" value="DNA_helicase_pif1-like_DEAD"/>
</dbReference>
<proteinExistence type="inferred from homology"/>
<dbReference type="PANTHER" id="PTHR47642:SF5">
    <property type="entry name" value="ATP-DEPENDENT DNA HELICASE"/>
    <property type="match status" value="1"/>
</dbReference>
<dbReference type="EMBL" id="MCFE01000439">
    <property type="protein sequence ID" value="ORX89532.1"/>
    <property type="molecule type" value="Genomic_DNA"/>
</dbReference>
<dbReference type="InParanoid" id="A0A1Y1XUU2"/>
<dbReference type="InterPro" id="IPR051055">
    <property type="entry name" value="PIF1_helicase"/>
</dbReference>
<dbReference type="GO" id="GO:0000723">
    <property type="term" value="P:telomere maintenance"/>
    <property type="evidence" value="ECO:0007669"/>
    <property type="project" value="InterPro"/>
</dbReference>
<evidence type="ECO:0000313" key="4">
    <source>
        <dbReference type="Proteomes" id="UP000193498"/>
    </source>
</evidence>
<keyword evidence="1" id="KW-0547">Nucleotide-binding</keyword>
<protein>
    <recommendedName>
        <fullName evidence="1">ATP-dependent DNA helicase</fullName>
        <ecNumber evidence="1">5.6.2.3</ecNumber>
    </recommendedName>
</protein>
<reference evidence="3 4" key="1">
    <citation type="submission" date="2016-07" db="EMBL/GenBank/DDBJ databases">
        <title>Pervasive Adenine N6-methylation of Active Genes in Fungi.</title>
        <authorList>
            <consortium name="DOE Joint Genome Institute"/>
            <person name="Mondo S.J."/>
            <person name="Dannebaum R.O."/>
            <person name="Kuo R.C."/>
            <person name="Labutti K."/>
            <person name="Haridas S."/>
            <person name="Kuo A."/>
            <person name="Salamov A."/>
            <person name="Ahrendt S.R."/>
            <person name="Lipzen A."/>
            <person name="Sullivan W."/>
            <person name="Andreopoulos W.B."/>
            <person name="Clum A."/>
            <person name="Lindquist E."/>
            <person name="Daum C."/>
            <person name="Ramamoorthy G.K."/>
            <person name="Gryganskyi A."/>
            <person name="Culley D."/>
            <person name="Magnuson J.K."/>
            <person name="James T.Y."/>
            <person name="O'Malley M.A."/>
            <person name="Stajich J.E."/>
            <person name="Spatafora J.W."/>
            <person name="Visel A."/>
            <person name="Grigoriev I.V."/>
        </authorList>
    </citation>
    <scope>NUCLEOTIDE SEQUENCE [LARGE SCALE GENOMIC DNA]</scope>
    <source>
        <strain evidence="3 4">CBS 931.73</strain>
    </source>
</reference>
<dbReference type="AlphaFoldDB" id="A0A1Y1XUU2"/>